<sequence>MRLSDVSVSLQGMMSLTPFSETPPTSPNAPNFPAALQRLMPWNLPSPPTPQRERDQARTKLAAGHPGIHDDLDSFSSSTSNYNHSTRHTKTAAPTRKSPNPHRGPNKSNRRPNWLYPDQKQQEDQAPLLDQAHPPPVLARSGPSILPSNTSRRAPHSSHPTTHSEASPASFPRPRSHGYGRTHIAEGISTLDRDRRRGGAGGGREKEQRAAGMSSSGGGAGTAAAAEKRRSLHVSKTGGSSSGGGSVGGGSRGRSGSVGKGALIAPPPKAFQAGPASSSSSDRAEDGHGHGPEAGSSAGSGKEGNSSSSGSTPTPVTAAAMVAALKEKDEKIAMLQRELSIMETEFAKELDRLSQNESETATFWQNKHSALNQQFLRADTELRLLRAEVEVRRGEREELREGWDILRKQVRERDEEIAGLMAQVRGLKEWVSTSTRSDAQTTDEVFGEGMAKLANSLQNWVIVNFRKAKLDLINASPEMLENLRNLVPMYEELAPVAKVHLLQSVVSGILVDMVFNAYYVGLSKEQTERFRQMEDLLRSFADSDAPINQWRSSTLSILRRDSSKRLATETETLTAAVIARINTTLDALTDDCSTPQRDQTLRSLVQSSVDLARLLAVQKAEFRVWMPGMVAHQRTTFDGRTMEDLGGEEDDEEGLSAREIWCVAFPGVIKRGDESGGHLQFENVIAKARVLCRPEE</sequence>
<dbReference type="Proteomes" id="UP000028545">
    <property type="component" value="Unassembled WGS sequence"/>
</dbReference>
<evidence type="ECO:0000313" key="4">
    <source>
        <dbReference type="Proteomes" id="UP000028545"/>
    </source>
</evidence>
<dbReference type="HOGENOM" id="CLU_019744_1_0_1"/>
<feature type="compositionally biased region" description="Basic and acidic residues" evidence="2">
    <location>
        <begin position="191"/>
        <end position="209"/>
    </location>
</feature>
<organism evidence="3 4">
    <name type="scientific">Pseudallescheria apiosperma</name>
    <name type="common">Scedosporium apiospermum</name>
    <dbReference type="NCBI Taxonomy" id="563466"/>
    <lineage>
        <taxon>Eukaryota</taxon>
        <taxon>Fungi</taxon>
        <taxon>Dikarya</taxon>
        <taxon>Ascomycota</taxon>
        <taxon>Pezizomycotina</taxon>
        <taxon>Sordariomycetes</taxon>
        <taxon>Hypocreomycetidae</taxon>
        <taxon>Microascales</taxon>
        <taxon>Microascaceae</taxon>
        <taxon>Scedosporium</taxon>
    </lineage>
</organism>
<comment type="caution">
    <text evidence="3">The sequence shown here is derived from an EMBL/GenBank/DDBJ whole genome shotgun (WGS) entry which is preliminary data.</text>
</comment>
<evidence type="ECO:0000313" key="3">
    <source>
        <dbReference type="EMBL" id="KEZ46168.1"/>
    </source>
</evidence>
<feature type="compositionally biased region" description="Basic and acidic residues" evidence="2">
    <location>
        <begin position="282"/>
        <end position="291"/>
    </location>
</feature>
<gene>
    <name evidence="3" type="ORF">SAPIO_CDS1041</name>
</gene>
<feature type="compositionally biased region" description="Gly residues" evidence="2">
    <location>
        <begin position="240"/>
        <end position="259"/>
    </location>
</feature>
<feature type="compositionally biased region" description="Low complexity" evidence="2">
    <location>
        <begin position="74"/>
        <end position="84"/>
    </location>
</feature>
<dbReference type="KEGG" id="sapo:SAPIO_CDS1041"/>
<evidence type="ECO:0008006" key="5">
    <source>
        <dbReference type="Google" id="ProtNLM"/>
    </source>
</evidence>
<keyword evidence="1" id="KW-0175">Coiled coil</keyword>
<feature type="region of interest" description="Disordered" evidence="2">
    <location>
        <begin position="40"/>
        <end position="115"/>
    </location>
</feature>
<dbReference type="AlphaFoldDB" id="A0A084GFQ6"/>
<feature type="compositionally biased region" description="Low complexity" evidence="2">
    <location>
        <begin position="293"/>
        <end position="315"/>
    </location>
</feature>
<keyword evidence="4" id="KW-1185">Reference proteome</keyword>
<accession>A0A084GFQ6</accession>
<dbReference type="GeneID" id="27719603"/>
<feature type="coiled-coil region" evidence="1">
    <location>
        <begin position="318"/>
        <end position="345"/>
    </location>
</feature>
<protein>
    <recommendedName>
        <fullName evidence="5">Involucrin repeat protein</fullName>
    </recommendedName>
</protein>
<feature type="region of interest" description="Disordered" evidence="2">
    <location>
        <begin position="130"/>
        <end position="315"/>
    </location>
</feature>
<evidence type="ECO:0000256" key="1">
    <source>
        <dbReference type="SAM" id="Coils"/>
    </source>
</evidence>
<feature type="compositionally biased region" description="Polar residues" evidence="2">
    <location>
        <begin position="146"/>
        <end position="167"/>
    </location>
</feature>
<reference evidence="3 4" key="1">
    <citation type="journal article" date="2014" name="Genome Announc.">
        <title>Draft genome sequence of the pathogenic fungus Scedosporium apiospermum.</title>
        <authorList>
            <person name="Vandeputte P."/>
            <person name="Ghamrawi S."/>
            <person name="Rechenmann M."/>
            <person name="Iltis A."/>
            <person name="Giraud S."/>
            <person name="Fleury M."/>
            <person name="Thornton C."/>
            <person name="Delhaes L."/>
            <person name="Meyer W."/>
            <person name="Papon N."/>
            <person name="Bouchara J.P."/>
        </authorList>
    </citation>
    <scope>NUCLEOTIDE SEQUENCE [LARGE SCALE GENOMIC DNA]</scope>
    <source>
        <strain evidence="3 4">IHEM 14462</strain>
    </source>
</reference>
<dbReference type="OrthoDB" id="5328813at2759"/>
<dbReference type="RefSeq" id="XP_016645967.1">
    <property type="nucleotide sequence ID" value="XM_016784000.1"/>
</dbReference>
<dbReference type="EMBL" id="JOWA01000044">
    <property type="protein sequence ID" value="KEZ46168.1"/>
    <property type="molecule type" value="Genomic_DNA"/>
</dbReference>
<evidence type="ECO:0000256" key="2">
    <source>
        <dbReference type="SAM" id="MobiDB-lite"/>
    </source>
</evidence>
<proteinExistence type="predicted"/>
<dbReference type="VEuPathDB" id="FungiDB:SAPIO_CDS1041"/>
<name>A0A084GFQ6_PSEDA</name>